<organism evidence="1 2">
    <name type="scientific">Polaribacter atrinae</name>
    <dbReference type="NCBI Taxonomy" id="1333662"/>
    <lineage>
        <taxon>Bacteria</taxon>
        <taxon>Pseudomonadati</taxon>
        <taxon>Bacteroidota</taxon>
        <taxon>Flavobacteriia</taxon>
        <taxon>Flavobacteriales</taxon>
        <taxon>Flavobacteriaceae</taxon>
    </lineage>
</organism>
<dbReference type="EMBL" id="LVWE01000087">
    <property type="protein sequence ID" value="OAD40670.1"/>
    <property type="molecule type" value="Genomic_DNA"/>
</dbReference>
<protein>
    <submittedName>
        <fullName evidence="1">Uncharacterized protein</fullName>
    </submittedName>
</protein>
<reference evidence="1 2" key="1">
    <citation type="submission" date="2016-02" db="EMBL/GenBank/DDBJ databases">
        <title>Draft genome sequence of Polaribacter atrinae KACC17473.</title>
        <authorList>
            <person name="Shin S.-K."/>
            <person name="Yi H."/>
        </authorList>
    </citation>
    <scope>NUCLEOTIDE SEQUENCE [LARGE SCALE GENOMIC DNA]</scope>
    <source>
        <strain evidence="1 2">KACC 17473</strain>
    </source>
</reference>
<proteinExistence type="predicted"/>
<sequence>MVIFIIIVALIYFFAVRPFLRQKKAESYISYYNVPDEIKEMIDSENVFDLSEILVDLELNQEYKEAKIILEAINSKGMNFSRRVDKIRNEMRIKAGLGPLQHF</sequence>
<comment type="caution">
    <text evidence="1">The sequence shown here is derived from an EMBL/GenBank/DDBJ whole genome shotgun (WGS) entry which is preliminary data.</text>
</comment>
<dbReference type="OrthoDB" id="9866174at2"/>
<dbReference type="AlphaFoldDB" id="A0A176SYH2"/>
<keyword evidence="2" id="KW-1185">Reference proteome</keyword>
<evidence type="ECO:0000313" key="1">
    <source>
        <dbReference type="EMBL" id="OAD40670.1"/>
    </source>
</evidence>
<dbReference type="Proteomes" id="UP000076923">
    <property type="component" value="Unassembled WGS sequence"/>
</dbReference>
<gene>
    <name evidence="1" type="ORF">LPB303_16855</name>
</gene>
<accession>A0A176SYH2</accession>
<name>A0A176SYH2_9FLAO</name>
<evidence type="ECO:0000313" key="2">
    <source>
        <dbReference type="Proteomes" id="UP000076923"/>
    </source>
</evidence>
<dbReference type="RefSeq" id="WP_068453040.1">
    <property type="nucleotide sequence ID" value="NZ_CP150660.1"/>
</dbReference>